<dbReference type="InterPro" id="IPR000073">
    <property type="entry name" value="AB_hydrolase_1"/>
</dbReference>
<comment type="caution">
    <text evidence="2">The sequence shown here is derived from an EMBL/GenBank/DDBJ whole genome shotgun (WGS) entry which is preliminary data.</text>
</comment>
<dbReference type="Pfam" id="PF12697">
    <property type="entry name" value="Abhydrolase_6"/>
    <property type="match status" value="1"/>
</dbReference>
<evidence type="ECO:0000313" key="2">
    <source>
        <dbReference type="EMBL" id="MFG6462374.1"/>
    </source>
</evidence>
<dbReference type="InterPro" id="IPR050266">
    <property type="entry name" value="AB_hydrolase_sf"/>
</dbReference>
<accession>A0ABW7GKA1</accession>
<protein>
    <submittedName>
        <fullName evidence="2">Alpha/beta fold hydrolase</fullName>
    </submittedName>
</protein>
<reference evidence="2 3" key="1">
    <citation type="submission" date="2024-08" db="EMBL/GenBank/DDBJ databases">
        <authorList>
            <person name="Lu H."/>
        </authorList>
    </citation>
    <scope>NUCLEOTIDE SEQUENCE [LARGE SCALE GENOMIC DNA]</scope>
    <source>
        <strain evidence="2 3">DXS20W</strain>
    </source>
</reference>
<dbReference type="RefSeq" id="WP_394511234.1">
    <property type="nucleotide sequence ID" value="NZ_JBIGHX010000003.1"/>
</dbReference>
<dbReference type="GO" id="GO:0016787">
    <property type="term" value="F:hydrolase activity"/>
    <property type="evidence" value="ECO:0007669"/>
    <property type="project" value="UniProtKB-KW"/>
</dbReference>
<dbReference type="InterPro" id="IPR029058">
    <property type="entry name" value="AB_hydrolase_fold"/>
</dbReference>
<dbReference type="Gene3D" id="3.40.50.1820">
    <property type="entry name" value="alpha/beta hydrolase"/>
    <property type="match status" value="1"/>
</dbReference>
<dbReference type="PRINTS" id="PR00111">
    <property type="entry name" value="ABHYDROLASE"/>
</dbReference>
<dbReference type="Proteomes" id="UP001606302">
    <property type="component" value="Unassembled WGS sequence"/>
</dbReference>
<keyword evidence="3" id="KW-1185">Reference proteome</keyword>
<gene>
    <name evidence="2" type="ORF">ACG04Q_12400</name>
</gene>
<sequence>MINPFALPIVCLHSSGAGGKQWRRLQADAGAAGLPGRWHTPDLIGHGGRAGWPDGQRGDLRIEANDVLAGLNLPPDQPLHLVGHSYGGATALQLALLHPQRVRALTLYEPVAFGVLPALGENLPEWREAQQVAADVAAALDRGDLDQAARGFVGYWQGRDVWPELDEGQRARLAEPMPTIRRHFEALGDARWSDAELDTLRMPVRLICGSATRASAKRVAQTLVTRLPRVELLMLEGAGHMAPIAEAERVNPLIVEHLRKLLLQRAG</sequence>
<feature type="domain" description="AB hydrolase-1" evidence="1">
    <location>
        <begin position="9"/>
        <end position="251"/>
    </location>
</feature>
<evidence type="ECO:0000259" key="1">
    <source>
        <dbReference type="Pfam" id="PF12697"/>
    </source>
</evidence>
<name>A0ABW7GKA1_9BURK</name>
<evidence type="ECO:0000313" key="3">
    <source>
        <dbReference type="Proteomes" id="UP001606302"/>
    </source>
</evidence>
<dbReference type="EMBL" id="JBIGHX010000003">
    <property type="protein sequence ID" value="MFG6462374.1"/>
    <property type="molecule type" value="Genomic_DNA"/>
</dbReference>
<dbReference type="PANTHER" id="PTHR43798">
    <property type="entry name" value="MONOACYLGLYCEROL LIPASE"/>
    <property type="match status" value="1"/>
</dbReference>
<proteinExistence type="predicted"/>
<keyword evidence="2" id="KW-0378">Hydrolase</keyword>
<dbReference type="SUPFAM" id="SSF53474">
    <property type="entry name" value="alpha/beta-Hydrolases"/>
    <property type="match status" value="1"/>
</dbReference>
<organism evidence="2 3">
    <name type="scientific">Pelomonas lactea</name>
    <dbReference type="NCBI Taxonomy" id="3299030"/>
    <lineage>
        <taxon>Bacteria</taxon>
        <taxon>Pseudomonadati</taxon>
        <taxon>Pseudomonadota</taxon>
        <taxon>Betaproteobacteria</taxon>
        <taxon>Burkholderiales</taxon>
        <taxon>Sphaerotilaceae</taxon>
        <taxon>Roseateles</taxon>
    </lineage>
</organism>